<evidence type="ECO:0000313" key="8">
    <source>
        <dbReference type="EMBL" id="SDW61490.1"/>
    </source>
</evidence>
<dbReference type="Proteomes" id="UP000199541">
    <property type="component" value="Unassembled WGS sequence"/>
</dbReference>
<dbReference type="EMBL" id="FNOB01000005">
    <property type="protein sequence ID" value="SDW61490.1"/>
    <property type="molecule type" value="Genomic_DNA"/>
</dbReference>
<reference evidence="7" key="1">
    <citation type="journal article" date="2014" name="Int. J. Syst. Evol. Microbiol.">
        <title>Complete genome sequence of Corynebacterium casei LMG S-19264T (=DSM 44701T), isolated from a smear-ripened cheese.</title>
        <authorList>
            <consortium name="US DOE Joint Genome Institute (JGI-PGF)"/>
            <person name="Walter F."/>
            <person name="Albersmeier A."/>
            <person name="Kalinowski J."/>
            <person name="Ruckert C."/>
        </authorList>
    </citation>
    <scope>NUCLEOTIDE SEQUENCE</scope>
    <source>
        <strain evidence="7">CGMCC 1.10859</strain>
    </source>
</reference>
<dbReference type="Pfam" id="PF06271">
    <property type="entry name" value="RDD"/>
    <property type="match status" value="1"/>
</dbReference>
<protein>
    <submittedName>
        <fullName evidence="7">RDD family protein</fullName>
    </submittedName>
</protein>
<comment type="caution">
    <text evidence="7">The sequence shown here is derived from an EMBL/GenBank/DDBJ whole genome shotgun (WGS) entry which is preliminary data.</text>
</comment>
<keyword evidence="2 5" id="KW-0812">Transmembrane</keyword>
<proteinExistence type="predicted"/>
<reference evidence="7" key="3">
    <citation type="submission" date="2023-06" db="EMBL/GenBank/DDBJ databases">
        <authorList>
            <person name="Sun Q."/>
            <person name="Zhou Y."/>
        </authorList>
    </citation>
    <scope>NUCLEOTIDE SEQUENCE</scope>
    <source>
        <strain evidence="7">CGMCC 1.10859</strain>
    </source>
</reference>
<evidence type="ECO:0000313" key="7">
    <source>
        <dbReference type="EMBL" id="GHE00468.1"/>
    </source>
</evidence>
<evidence type="ECO:0000256" key="3">
    <source>
        <dbReference type="ARBA" id="ARBA00022989"/>
    </source>
</evidence>
<organism evidence="7 10">
    <name type="scientific">Allgaiera indica</name>
    <dbReference type="NCBI Taxonomy" id="765699"/>
    <lineage>
        <taxon>Bacteria</taxon>
        <taxon>Pseudomonadati</taxon>
        <taxon>Pseudomonadota</taxon>
        <taxon>Alphaproteobacteria</taxon>
        <taxon>Rhodobacterales</taxon>
        <taxon>Paracoccaceae</taxon>
        <taxon>Allgaiera</taxon>
    </lineage>
</organism>
<dbReference type="Proteomes" id="UP000634647">
    <property type="component" value="Unassembled WGS sequence"/>
</dbReference>
<reference evidence="8 9" key="2">
    <citation type="submission" date="2016-10" db="EMBL/GenBank/DDBJ databases">
        <authorList>
            <person name="Varghese N."/>
            <person name="Submissions S."/>
        </authorList>
    </citation>
    <scope>NUCLEOTIDE SEQUENCE [LARGE SCALE GENOMIC DNA]</scope>
    <source>
        <strain evidence="8 9">DSM 24802</strain>
    </source>
</reference>
<evidence type="ECO:0000313" key="10">
    <source>
        <dbReference type="Proteomes" id="UP000634647"/>
    </source>
</evidence>
<evidence type="ECO:0000256" key="2">
    <source>
        <dbReference type="ARBA" id="ARBA00022692"/>
    </source>
</evidence>
<gene>
    <name evidence="7" type="ORF">GCM10008024_12090</name>
    <name evidence="8" type="ORF">SAMN05444006_105107</name>
</gene>
<keyword evidence="3 5" id="KW-1133">Transmembrane helix</keyword>
<feature type="transmembrane region" description="Helical" evidence="5">
    <location>
        <begin position="42"/>
        <end position="75"/>
    </location>
</feature>
<accession>A0AAN4UPV6</accession>
<feature type="domain" description="RDD" evidence="6">
    <location>
        <begin position="33"/>
        <end position="147"/>
    </location>
</feature>
<dbReference type="AlphaFoldDB" id="A0AAN4UPV6"/>
<dbReference type="GO" id="GO:0016020">
    <property type="term" value="C:membrane"/>
    <property type="evidence" value="ECO:0007669"/>
    <property type="project" value="UniProtKB-SubCell"/>
</dbReference>
<comment type="subcellular location">
    <subcellularLocation>
        <location evidence="1">Membrane</location>
        <topology evidence="1">Multi-pass membrane protein</topology>
    </subcellularLocation>
</comment>
<evidence type="ECO:0000256" key="1">
    <source>
        <dbReference type="ARBA" id="ARBA00004141"/>
    </source>
</evidence>
<dbReference type="RefSeq" id="WP_051646107.1">
    <property type="nucleotide sequence ID" value="NZ_BNAB01000004.1"/>
</dbReference>
<name>A0AAN4UPV6_9RHOB</name>
<evidence type="ECO:0000313" key="9">
    <source>
        <dbReference type="Proteomes" id="UP000199541"/>
    </source>
</evidence>
<evidence type="ECO:0000256" key="5">
    <source>
        <dbReference type="SAM" id="Phobius"/>
    </source>
</evidence>
<dbReference type="InterPro" id="IPR010432">
    <property type="entry name" value="RDD"/>
</dbReference>
<dbReference type="EMBL" id="BNAB01000004">
    <property type="protein sequence ID" value="GHE00468.1"/>
    <property type="molecule type" value="Genomic_DNA"/>
</dbReference>
<keyword evidence="4 5" id="KW-0472">Membrane</keyword>
<evidence type="ECO:0000259" key="6">
    <source>
        <dbReference type="Pfam" id="PF06271"/>
    </source>
</evidence>
<sequence>MTWSDPFPPRRPGPAGLPDPALNAGFYADVAPKRLLAWVVDTVLVVLATLAVVVLTALVGLFFLPIIFLTLSFLYRYVTLARGSATWGMRLAAIEFRTLQGTRLDAATAFAHTLGYTLSIAFVLPQLASMALMLTTPRGQGLSDLVLGTAAINRAARD</sequence>
<keyword evidence="9" id="KW-1185">Reference proteome</keyword>
<evidence type="ECO:0000256" key="4">
    <source>
        <dbReference type="ARBA" id="ARBA00023136"/>
    </source>
</evidence>